<sequence length="147" mass="16584">MTTLKSANILCKVKGLYLVLLCLRLTVADVPGPCRYSMRRDHLATLSHLIDNQLKNGCSITYNFTERGNLSDACYIKAAFPQILELIDTHFRFSRSSDNGRYVEATRALIHSMYSQKCILLINEEIEIGFMQHRPGAAELSISDSQV</sequence>
<dbReference type="OrthoDB" id="8702024at2759"/>
<evidence type="ECO:0000313" key="2">
    <source>
        <dbReference type="EMBL" id="KAJ8265133.1"/>
    </source>
</evidence>
<protein>
    <submittedName>
        <fullName evidence="2">Uncharacterized protein</fullName>
    </submittedName>
</protein>
<dbReference type="Pfam" id="PF05337">
    <property type="entry name" value="CSF-1"/>
    <property type="match status" value="1"/>
</dbReference>
<proteinExistence type="predicted"/>
<name>A0A9Q1DB01_CONCO</name>
<reference evidence="2" key="1">
    <citation type="journal article" date="2023" name="Science">
        <title>Genome structures resolve the early diversification of teleost fishes.</title>
        <authorList>
            <person name="Parey E."/>
            <person name="Louis A."/>
            <person name="Montfort J."/>
            <person name="Bouchez O."/>
            <person name="Roques C."/>
            <person name="Iampietro C."/>
            <person name="Lluch J."/>
            <person name="Castinel A."/>
            <person name="Donnadieu C."/>
            <person name="Desvignes T."/>
            <person name="Floi Bucao C."/>
            <person name="Jouanno E."/>
            <person name="Wen M."/>
            <person name="Mejri S."/>
            <person name="Dirks R."/>
            <person name="Jansen H."/>
            <person name="Henkel C."/>
            <person name="Chen W.J."/>
            <person name="Zahm M."/>
            <person name="Cabau C."/>
            <person name="Klopp C."/>
            <person name="Thompson A.W."/>
            <person name="Robinson-Rechavi M."/>
            <person name="Braasch I."/>
            <person name="Lecointre G."/>
            <person name="Bobe J."/>
            <person name="Postlethwait J.H."/>
            <person name="Berthelot C."/>
            <person name="Roest Crollius H."/>
            <person name="Guiguen Y."/>
        </authorList>
    </citation>
    <scope>NUCLEOTIDE SEQUENCE</scope>
    <source>
        <strain evidence="2">Concon-B</strain>
    </source>
</reference>
<dbReference type="GO" id="GO:0005125">
    <property type="term" value="F:cytokine activity"/>
    <property type="evidence" value="ECO:0007669"/>
    <property type="project" value="InterPro"/>
</dbReference>
<keyword evidence="3" id="KW-1185">Reference proteome</keyword>
<organism evidence="2 3">
    <name type="scientific">Conger conger</name>
    <name type="common">Conger eel</name>
    <name type="synonym">Muraena conger</name>
    <dbReference type="NCBI Taxonomy" id="82655"/>
    <lineage>
        <taxon>Eukaryota</taxon>
        <taxon>Metazoa</taxon>
        <taxon>Chordata</taxon>
        <taxon>Craniata</taxon>
        <taxon>Vertebrata</taxon>
        <taxon>Euteleostomi</taxon>
        <taxon>Actinopterygii</taxon>
        <taxon>Neopterygii</taxon>
        <taxon>Teleostei</taxon>
        <taxon>Anguilliformes</taxon>
        <taxon>Congridae</taxon>
        <taxon>Conger</taxon>
    </lineage>
</organism>
<dbReference type="GO" id="GO:0008083">
    <property type="term" value="F:growth factor activity"/>
    <property type="evidence" value="ECO:0007669"/>
    <property type="project" value="InterPro"/>
</dbReference>
<dbReference type="SUPFAM" id="SSF47266">
    <property type="entry name" value="4-helical cytokines"/>
    <property type="match status" value="1"/>
</dbReference>
<keyword evidence="1" id="KW-0732">Signal</keyword>
<dbReference type="GO" id="GO:0016020">
    <property type="term" value="C:membrane"/>
    <property type="evidence" value="ECO:0007669"/>
    <property type="project" value="InterPro"/>
</dbReference>
<dbReference type="PANTHER" id="PTHR10058:SF0">
    <property type="entry name" value="MACROPHAGE COLONY-STIMULATING FACTOR 1"/>
    <property type="match status" value="1"/>
</dbReference>
<dbReference type="GO" id="GO:0005615">
    <property type="term" value="C:extracellular space"/>
    <property type="evidence" value="ECO:0007669"/>
    <property type="project" value="TreeGrafter"/>
</dbReference>
<dbReference type="InterPro" id="IPR009079">
    <property type="entry name" value="4_helix_cytokine-like_core"/>
</dbReference>
<dbReference type="Gene3D" id="1.20.1250.10">
    <property type="match status" value="1"/>
</dbReference>
<feature type="chain" id="PRO_5040515736" evidence="1">
    <location>
        <begin position="29"/>
        <end position="147"/>
    </location>
</feature>
<evidence type="ECO:0000313" key="3">
    <source>
        <dbReference type="Proteomes" id="UP001152803"/>
    </source>
</evidence>
<dbReference type="FunFam" id="1.20.1250.10:FF:000056">
    <property type="entry name" value="Colony-stimulating factor 1b (macrophage)"/>
    <property type="match status" value="1"/>
</dbReference>
<dbReference type="EMBL" id="JAFJMO010000010">
    <property type="protein sequence ID" value="KAJ8265133.1"/>
    <property type="molecule type" value="Genomic_DNA"/>
</dbReference>
<accession>A0A9Q1DB01</accession>
<dbReference type="Proteomes" id="UP001152803">
    <property type="component" value="Unassembled WGS sequence"/>
</dbReference>
<comment type="caution">
    <text evidence="2">The sequence shown here is derived from an EMBL/GenBank/DDBJ whole genome shotgun (WGS) entry which is preliminary data.</text>
</comment>
<feature type="signal peptide" evidence="1">
    <location>
        <begin position="1"/>
        <end position="28"/>
    </location>
</feature>
<dbReference type="PANTHER" id="PTHR10058">
    <property type="entry name" value="MACROPHAGE COLONY STIMULATING FACTOR"/>
    <property type="match status" value="1"/>
</dbReference>
<dbReference type="AlphaFoldDB" id="A0A9Q1DB01"/>
<dbReference type="InterPro" id="IPR008001">
    <property type="entry name" value="MCSF-1"/>
</dbReference>
<gene>
    <name evidence="2" type="ORF">COCON_G00142320</name>
</gene>
<evidence type="ECO:0000256" key="1">
    <source>
        <dbReference type="SAM" id="SignalP"/>
    </source>
</evidence>